<sequence>MGSKRLFARVVGRQVRDGVDVDPDDGPIANQPDRQAGQEDSDQADQVDEAGRRTAECLSGEKLERDSESPSHSLTLRFRPHSSTHLGHWDSDLVALTTGHGRDDAAALRNKLKWIRLDTLGTVKAGMAEYGSSCRSAYLTWTYVPDA</sequence>
<organism evidence="2 3">
    <name type="scientific">Trichosporon asahii var. asahii (strain ATCC 90039 / CBS 2479 / JCM 2466 / KCTC 7840 / NBRC 103889/ NCYC 2677 / UAMH 7654)</name>
    <name type="common">Yeast</name>
    <dbReference type="NCBI Taxonomy" id="1186058"/>
    <lineage>
        <taxon>Eukaryota</taxon>
        <taxon>Fungi</taxon>
        <taxon>Dikarya</taxon>
        <taxon>Basidiomycota</taxon>
        <taxon>Agaricomycotina</taxon>
        <taxon>Tremellomycetes</taxon>
        <taxon>Trichosporonales</taxon>
        <taxon>Trichosporonaceae</taxon>
        <taxon>Trichosporon</taxon>
    </lineage>
</organism>
<name>J5SUE6_TRIAS</name>
<gene>
    <name evidence="2" type="ORF">A1Q1_03549</name>
</gene>
<reference evidence="2 3" key="1">
    <citation type="journal article" date="2012" name="Eukaryot. Cell">
        <title>Draft genome sequence of CBS 2479, the standard type strain of Trichosporon asahii.</title>
        <authorList>
            <person name="Yang R.Y."/>
            <person name="Li H.T."/>
            <person name="Zhu H."/>
            <person name="Zhou G.P."/>
            <person name="Wang M."/>
            <person name="Wang L."/>
        </authorList>
    </citation>
    <scope>NUCLEOTIDE SEQUENCE [LARGE SCALE GENOMIC DNA]</scope>
    <source>
        <strain evidence="3">ATCC 90039 / CBS 2479 / JCM 2466 / KCTC 7840 / NCYC 2677 / UAMH 7654</strain>
    </source>
</reference>
<dbReference type="GeneID" id="25987062"/>
<dbReference type="EMBL" id="ALBS01000236">
    <property type="protein sequence ID" value="EJT47576.1"/>
    <property type="molecule type" value="Genomic_DNA"/>
</dbReference>
<dbReference type="HOGENOM" id="CLU_1769401_0_0_1"/>
<dbReference type="VEuPathDB" id="FungiDB:A1Q1_03549"/>
<dbReference type="AlphaFoldDB" id="J5SUE6"/>
<accession>J5SUE6</accession>
<proteinExistence type="predicted"/>
<feature type="compositionally biased region" description="Basic and acidic residues" evidence="1">
    <location>
        <begin position="49"/>
        <end position="69"/>
    </location>
</feature>
<comment type="caution">
    <text evidence="2">The sequence shown here is derived from an EMBL/GenBank/DDBJ whole genome shotgun (WGS) entry which is preliminary data.</text>
</comment>
<dbReference type="KEGG" id="tasa:A1Q1_03549"/>
<feature type="region of interest" description="Disordered" evidence="1">
    <location>
        <begin position="16"/>
        <end position="75"/>
    </location>
</feature>
<protein>
    <submittedName>
        <fullName evidence="2">Uncharacterized protein</fullName>
    </submittedName>
</protein>
<evidence type="ECO:0000313" key="3">
    <source>
        <dbReference type="Proteomes" id="UP000002748"/>
    </source>
</evidence>
<feature type="compositionally biased region" description="Acidic residues" evidence="1">
    <location>
        <begin position="39"/>
        <end position="48"/>
    </location>
</feature>
<evidence type="ECO:0000313" key="2">
    <source>
        <dbReference type="EMBL" id="EJT47576.1"/>
    </source>
</evidence>
<evidence type="ECO:0000256" key="1">
    <source>
        <dbReference type="SAM" id="MobiDB-lite"/>
    </source>
</evidence>
<dbReference type="Proteomes" id="UP000002748">
    <property type="component" value="Unassembled WGS sequence"/>
</dbReference>
<dbReference type="RefSeq" id="XP_014178822.1">
    <property type="nucleotide sequence ID" value="XM_014323347.1"/>
</dbReference>